<protein>
    <recommendedName>
        <fullName evidence="4">Integral membrane protein</fullName>
    </recommendedName>
</protein>
<dbReference type="AlphaFoldDB" id="A0A4Y4B498"/>
<comment type="caution">
    <text evidence="2">The sequence shown here is derived from an EMBL/GenBank/DDBJ whole genome shotgun (WGS) entry which is preliminary data.</text>
</comment>
<feature type="transmembrane region" description="Helical" evidence="1">
    <location>
        <begin position="88"/>
        <end position="108"/>
    </location>
</feature>
<evidence type="ECO:0008006" key="4">
    <source>
        <dbReference type="Google" id="ProtNLM"/>
    </source>
</evidence>
<feature type="transmembrane region" description="Helical" evidence="1">
    <location>
        <begin position="148"/>
        <end position="166"/>
    </location>
</feature>
<sequence>METETETEIETVAPQTRRAWGIGRIVVGASVIAVLLYAYALRIAVGDASPFDYFGYFTNQTSLIAALVLIGSGALVTTGRSVPSWFALLRGIVTAYLLVVGVIYNVLVPGTGSAPPWVSVLLHVVFPLLVALDWLLIGDRPRLPWSRLWMLVPYPLIWLVLVLWRGVTDGWVPYGFLLPERGLGSLMLHVLGLLVAVLIAGVLVWTASRFRGVSLRENASPLG</sequence>
<evidence type="ECO:0000313" key="2">
    <source>
        <dbReference type="EMBL" id="GEC74050.1"/>
    </source>
</evidence>
<dbReference type="RefSeq" id="WP_141385643.1">
    <property type="nucleotide sequence ID" value="NZ_BJNQ01000001.1"/>
</dbReference>
<feature type="transmembrane region" description="Helical" evidence="1">
    <location>
        <begin position="186"/>
        <end position="207"/>
    </location>
</feature>
<gene>
    <name evidence="2" type="ORF">MLI01_01950</name>
</gene>
<dbReference type="Proteomes" id="UP000317410">
    <property type="component" value="Unassembled WGS sequence"/>
</dbReference>
<keyword evidence="1" id="KW-0472">Membrane</keyword>
<dbReference type="InterPro" id="IPR049713">
    <property type="entry name" value="Pr6Pr-like"/>
</dbReference>
<dbReference type="EMBL" id="BJNQ01000001">
    <property type="protein sequence ID" value="GEC74050.1"/>
    <property type="molecule type" value="Genomic_DNA"/>
</dbReference>
<keyword evidence="1" id="KW-0812">Transmembrane</keyword>
<reference evidence="2 3" key="1">
    <citation type="submission" date="2019-06" db="EMBL/GenBank/DDBJ databases">
        <title>Whole genome shotgun sequence of Microbacterium liquefaciens NBRC 15037.</title>
        <authorList>
            <person name="Hosoyama A."/>
            <person name="Uohara A."/>
            <person name="Ohji S."/>
            <person name="Ichikawa N."/>
        </authorList>
    </citation>
    <scope>NUCLEOTIDE SEQUENCE [LARGE SCALE GENOMIC DNA]</scope>
    <source>
        <strain evidence="2 3">NBRC 15037</strain>
    </source>
</reference>
<organism evidence="2 3">
    <name type="scientific">Microbacterium maritypicum</name>
    <name type="common">Microbacterium liquefaciens</name>
    <dbReference type="NCBI Taxonomy" id="33918"/>
    <lineage>
        <taxon>Bacteria</taxon>
        <taxon>Bacillati</taxon>
        <taxon>Actinomycetota</taxon>
        <taxon>Actinomycetes</taxon>
        <taxon>Micrococcales</taxon>
        <taxon>Microbacteriaceae</taxon>
        <taxon>Microbacterium</taxon>
    </lineage>
</organism>
<feature type="transmembrane region" description="Helical" evidence="1">
    <location>
        <begin position="21"/>
        <end position="41"/>
    </location>
</feature>
<dbReference type="NCBIfam" id="NF038065">
    <property type="entry name" value="Pr6Pr"/>
    <property type="match status" value="1"/>
</dbReference>
<proteinExistence type="predicted"/>
<evidence type="ECO:0000256" key="1">
    <source>
        <dbReference type="SAM" id="Phobius"/>
    </source>
</evidence>
<name>A0A4Y4B498_MICMQ</name>
<evidence type="ECO:0000313" key="3">
    <source>
        <dbReference type="Proteomes" id="UP000317410"/>
    </source>
</evidence>
<keyword evidence="1" id="KW-1133">Transmembrane helix</keyword>
<accession>A0A4Y4B498</accession>
<feature type="transmembrane region" description="Helical" evidence="1">
    <location>
        <begin position="53"/>
        <end position="76"/>
    </location>
</feature>
<feature type="transmembrane region" description="Helical" evidence="1">
    <location>
        <begin position="114"/>
        <end position="136"/>
    </location>
</feature>